<dbReference type="GO" id="GO:0005788">
    <property type="term" value="C:endoplasmic reticulum lumen"/>
    <property type="evidence" value="ECO:0007669"/>
    <property type="project" value="UniProtKB-SubCell"/>
</dbReference>
<evidence type="ECO:0000313" key="11">
    <source>
        <dbReference type="WBParaSite" id="BXY_1415400.1"/>
    </source>
</evidence>
<dbReference type="Proteomes" id="UP000095284">
    <property type="component" value="Unplaced"/>
</dbReference>
<dbReference type="InterPro" id="IPR011990">
    <property type="entry name" value="TPR-like_helical_dom_sf"/>
</dbReference>
<dbReference type="Pfam" id="PF00226">
    <property type="entry name" value="DnaJ"/>
    <property type="match status" value="1"/>
</dbReference>
<evidence type="ECO:0000256" key="3">
    <source>
        <dbReference type="ARBA" id="ARBA00022737"/>
    </source>
</evidence>
<feature type="repeat" description="TPR" evidence="6">
    <location>
        <begin position="25"/>
        <end position="58"/>
    </location>
</feature>
<organism evidence="10 11">
    <name type="scientific">Bursaphelenchus xylophilus</name>
    <name type="common">Pinewood nematode worm</name>
    <name type="synonym">Aphelenchoides xylophilus</name>
    <dbReference type="NCBI Taxonomy" id="6326"/>
    <lineage>
        <taxon>Eukaryota</taxon>
        <taxon>Metazoa</taxon>
        <taxon>Ecdysozoa</taxon>
        <taxon>Nematoda</taxon>
        <taxon>Chromadorea</taxon>
        <taxon>Rhabditida</taxon>
        <taxon>Tylenchina</taxon>
        <taxon>Tylenchomorpha</taxon>
        <taxon>Aphelenchoidea</taxon>
        <taxon>Aphelenchoididae</taxon>
        <taxon>Bursaphelenchus</taxon>
    </lineage>
</organism>
<evidence type="ECO:0000256" key="8">
    <source>
        <dbReference type="SAM" id="SignalP"/>
    </source>
</evidence>
<dbReference type="SMR" id="A0A1I7SM70"/>
<dbReference type="GO" id="GO:0051087">
    <property type="term" value="F:protein-folding chaperone binding"/>
    <property type="evidence" value="ECO:0007669"/>
    <property type="project" value="TreeGrafter"/>
</dbReference>
<dbReference type="AlphaFoldDB" id="A0A1I7SM70"/>
<protein>
    <submittedName>
        <fullName evidence="11">J domain-containing protein</fullName>
    </submittedName>
</protein>
<evidence type="ECO:0000256" key="6">
    <source>
        <dbReference type="PROSITE-ProRule" id="PRU00339"/>
    </source>
</evidence>
<evidence type="ECO:0000256" key="5">
    <source>
        <dbReference type="ARBA" id="ARBA00022824"/>
    </source>
</evidence>
<dbReference type="Pfam" id="PF13432">
    <property type="entry name" value="TPR_16"/>
    <property type="match status" value="3"/>
</dbReference>
<dbReference type="GO" id="GO:0051787">
    <property type="term" value="F:misfolded protein binding"/>
    <property type="evidence" value="ECO:0007669"/>
    <property type="project" value="TreeGrafter"/>
</dbReference>
<proteinExistence type="predicted"/>
<dbReference type="CDD" id="cd06257">
    <property type="entry name" value="DnaJ"/>
    <property type="match status" value="1"/>
</dbReference>
<feature type="domain" description="J" evidence="9">
    <location>
        <begin position="380"/>
        <end position="448"/>
    </location>
</feature>
<keyword evidence="4 6" id="KW-0802">TPR repeat</keyword>
<feature type="signal peptide" evidence="8">
    <location>
        <begin position="1"/>
        <end position="19"/>
    </location>
</feature>
<dbReference type="PRINTS" id="PR00625">
    <property type="entry name" value="JDOMAIN"/>
</dbReference>
<feature type="repeat" description="TPR" evidence="6">
    <location>
        <begin position="326"/>
        <end position="359"/>
    </location>
</feature>
<dbReference type="InterPro" id="IPR036869">
    <property type="entry name" value="J_dom_sf"/>
</dbReference>
<name>A0A1I7SM70_BURXY</name>
<dbReference type="WBParaSite" id="BXY_1415400.1">
    <property type="protein sequence ID" value="BXY_1415400.1"/>
    <property type="gene ID" value="BXY_1415400"/>
</dbReference>
<dbReference type="SUPFAM" id="SSF48452">
    <property type="entry name" value="TPR-like"/>
    <property type="match status" value="1"/>
</dbReference>
<evidence type="ECO:0000259" key="9">
    <source>
        <dbReference type="PROSITE" id="PS50076"/>
    </source>
</evidence>
<dbReference type="Gene3D" id="1.25.40.10">
    <property type="entry name" value="Tetratricopeptide repeat domain"/>
    <property type="match status" value="1"/>
</dbReference>
<feature type="chain" id="PRO_5009306349" evidence="8">
    <location>
        <begin position="20"/>
        <end position="490"/>
    </location>
</feature>
<feature type="repeat" description="TPR" evidence="6">
    <location>
        <begin position="207"/>
        <end position="240"/>
    </location>
</feature>
<feature type="region of interest" description="Disordered" evidence="7">
    <location>
        <begin position="436"/>
        <end position="469"/>
    </location>
</feature>
<dbReference type="InterPro" id="IPR001623">
    <property type="entry name" value="DnaJ_domain"/>
</dbReference>
<evidence type="ECO:0000256" key="2">
    <source>
        <dbReference type="ARBA" id="ARBA00022729"/>
    </source>
</evidence>
<dbReference type="InterPro" id="IPR019734">
    <property type="entry name" value="TPR_rpt"/>
</dbReference>
<keyword evidence="3" id="KW-0677">Repeat</keyword>
<dbReference type="PROSITE" id="PS50076">
    <property type="entry name" value="DNAJ_2"/>
    <property type="match status" value="1"/>
</dbReference>
<dbReference type="Pfam" id="PF13181">
    <property type="entry name" value="TPR_8"/>
    <property type="match status" value="1"/>
</dbReference>
<keyword evidence="2 8" id="KW-0732">Signal</keyword>
<evidence type="ECO:0000256" key="7">
    <source>
        <dbReference type="SAM" id="MobiDB-lite"/>
    </source>
</evidence>
<reference evidence="11" key="1">
    <citation type="submission" date="2016-11" db="UniProtKB">
        <authorList>
            <consortium name="WormBaseParasite"/>
        </authorList>
    </citation>
    <scope>IDENTIFICATION</scope>
</reference>
<dbReference type="eggNOG" id="KOG0624">
    <property type="taxonomic scope" value="Eukaryota"/>
</dbReference>
<dbReference type="PROSITE" id="PS50005">
    <property type="entry name" value="TPR"/>
    <property type="match status" value="5"/>
</dbReference>
<dbReference type="SMART" id="SM00271">
    <property type="entry name" value="DnaJ"/>
    <property type="match status" value="1"/>
</dbReference>
<dbReference type="GO" id="GO:0034975">
    <property type="term" value="P:protein folding in endoplasmic reticulum"/>
    <property type="evidence" value="ECO:0007669"/>
    <property type="project" value="TreeGrafter"/>
</dbReference>
<dbReference type="PANTHER" id="PTHR44140:SF2">
    <property type="entry name" value="LD25575P"/>
    <property type="match status" value="1"/>
</dbReference>
<dbReference type="InterPro" id="IPR051727">
    <property type="entry name" value="DnaJ_C3_Co-chaperones"/>
</dbReference>
<accession>A0A1I7SM70</accession>
<dbReference type="FunFam" id="1.25.40.10:FF:000224">
    <property type="entry name" value="DnaJ and TPR domain protein"/>
    <property type="match status" value="1"/>
</dbReference>
<feature type="repeat" description="TPR" evidence="6">
    <location>
        <begin position="93"/>
        <end position="126"/>
    </location>
</feature>
<dbReference type="SUPFAM" id="SSF46565">
    <property type="entry name" value="Chaperone J-domain"/>
    <property type="match status" value="1"/>
</dbReference>
<evidence type="ECO:0000256" key="1">
    <source>
        <dbReference type="ARBA" id="ARBA00004319"/>
    </source>
</evidence>
<dbReference type="SMART" id="SM00028">
    <property type="entry name" value="TPR"/>
    <property type="match status" value="6"/>
</dbReference>
<sequence length="490" mass="56128">MIPHAVNFFLMGVVGLAVADKKEEAEKHLEQGKILLASGQFNEALQQYHSAVDLDPTNYQAYFRRATVMLATGKIKGALPDLDKVVELKPDFIAGRVQRGNLLLKQGKLTDAAEDFQIAIQNEPSNDEARGKLDKVLELHETYEQIDDYLANDDYEAAERLLDQAMEYCMWDPSLHRKRAKCRMMRGDIQNAISDIKAIAKLIPDSTEVYLETSQLYYDVGDVENSLSQVRECLKLNPDHKRCFPFYKKVKKLGKMREQLEKSAKEQKWMDCLSKGQEIIKYESNVENIQWDVYRVTCKCNREAGHIAEAIQECTEVLKYGNPDDLEILLERGEAYLLAEEWDKAIEDFQQAVNSHSDSRKAKESLNRAQKMKTQAGKKDYYKILGVKRNASKREIEKAYRKLAHKWHPDNFQDEKEKSKAQEKFINIAEAKDVLTDPEKRQRFDQGEDPNDPNAGNAHHHPFHGFQGFPGGFGGGFGGGQQYSFKFTNF</sequence>
<feature type="compositionally biased region" description="Basic and acidic residues" evidence="7">
    <location>
        <begin position="436"/>
        <end position="446"/>
    </location>
</feature>
<dbReference type="PANTHER" id="PTHR44140">
    <property type="entry name" value="LD25575P"/>
    <property type="match status" value="1"/>
</dbReference>
<comment type="subcellular location">
    <subcellularLocation>
        <location evidence="1">Endoplasmic reticulum lumen</location>
    </subcellularLocation>
</comment>
<feature type="repeat" description="TPR" evidence="6">
    <location>
        <begin position="59"/>
        <end position="92"/>
    </location>
</feature>
<keyword evidence="5" id="KW-0256">Endoplasmic reticulum</keyword>
<evidence type="ECO:0000313" key="10">
    <source>
        <dbReference type="Proteomes" id="UP000095284"/>
    </source>
</evidence>
<dbReference type="Pfam" id="PF13414">
    <property type="entry name" value="TPR_11"/>
    <property type="match status" value="1"/>
</dbReference>
<dbReference type="Gene3D" id="1.10.287.110">
    <property type="entry name" value="DnaJ domain"/>
    <property type="match status" value="1"/>
</dbReference>
<evidence type="ECO:0000256" key="4">
    <source>
        <dbReference type="ARBA" id="ARBA00022803"/>
    </source>
</evidence>